<sequence length="100" mass="10899">MHLGIVASFNSGTGVGEIVYRGGSRVQFRFSDGRSIVYGTDLAIPTFSNQQAQPMGHSLKIPRVGDPVVFAKGQGEEAPTWGYARHVVDAVERRFGTEFK</sequence>
<evidence type="ECO:0000313" key="2">
    <source>
        <dbReference type="Proteomes" id="UP001596337"/>
    </source>
</evidence>
<organism evidence="1 2">
    <name type="scientific">Haloechinothrix salitolerans</name>
    <dbReference type="NCBI Taxonomy" id="926830"/>
    <lineage>
        <taxon>Bacteria</taxon>
        <taxon>Bacillati</taxon>
        <taxon>Actinomycetota</taxon>
        <taxon>Actinomycetes</taxon>
        <taxon>Pseudonocardiales</taxon>
        <taxon>Pseudonocardiaceae</taxon>
        <taxon>Haloechinothrix</taxon>
    </lineage>
</organism>
<comment type="caution">
    <text evidence="1">The sequence shown here is derived from an EMBL/GenBank/DDBJ whole genome shotgun (WGS) entry which is preliminary data.</text>
</comment>
<dbReference type="Proteomes" id="UP001596337">
    <property type="component" value="Unassembled WGS sequence"/>
</dbReference>
<gene>
    <name evidence="1" type="ORF">ACFQGD_09535</name>
</gene>
<evidence type="ECO:0000313" key="1">
    <source>
        <dbReference type="EMBL" id="MFC6867391.1"/>
    </source>
</evidence>
<dbReference type="EMBL" id="JBHSXX010000001">
    <property type="protein sequence ID" value="MFC6867391.1"/>
    <property type="molecule type" value="Genomic_DNA"/>
</dbReference>
<accession>A0ABW2BWF1</accession>
<reference evidence="2" key="1">
    <citation type="journal article" date="2019" name="Int. J. Syst. Evol. Microbiol.">
        <title>The Global Catalogue of Microorganisms (GCM) 10K type strain sequencing project: providing services to taxonomists for standard genome sequencing and annotation.</title>
        <authorList>
            <consortium name="The Broad Institute Genomics Platform"/>
            <consortium name="The Broad Institute Genome Sequencing Center for Infectious Disease"/>
            <person name="Wu L."/>
            <person name="Ma J."/>
        </authorList>
    </citation>
    <scope>NUCLEOTIDE SEQUENCE [LARGE SCALE GENOMIC DNA]</scope>
    <source>
        <strain evidence="2">KCTC 32255</strain>
    </source>
</reference>
<keyword evidence="2" id="KW-1185">Reference proteome</keyword>
<dbReference type="RefSeq" id="WP_345403448.1">
    <property type="nucleotide sequence ID" value="NZ_BAABLA010000114.1"/>
</dbReference>
<name>A0ABW2BWF1_9PSEU</name>
<protein>
    <submittedName>
        <fullName evidence="1">Uncharacterized protein</fullName>
    </submittedName>
</protein>
<proteinExistence type="predicted"/>